<evidence type="ECO:0000256" key="6">
    <source>
        <dbReference type="ARBA" id="ARBA00023163"/>
    </source>
</evidence>
<comment type="similarity">
    <text evidence="2">Belongs to the Mediator complex subunit 13 family.</text>
</comment>
<protein>
    <recommendedName>
        <fullName evidence="3">Mediator of RNA polymerase II transcription subunit 13</fullName>
    </recommendedName>
</protein>
<dbReference type="AlphaFoldDB" id="A0A2G5CDW7"/>
<evidence type="ECO:0000256" key="7">
    <source>
        <dbReference type="ARBA" id="ARBA00023242"/>
    </source>
</evidence>
<evidence type="ECO:0000256" key="1">
    <source>
        <dbReference type="ARBA" id="ARBA00004123"/>
    </source>
</evidence>
<dbReference type="GO" id="GO:0045944">
    <property type="term" value="P:positive regulation of transcription by RNA polymerase II"/>
    <property type="evidence" value="ECO:0007669"/>
    <property type="project" value="TreeGrafter"/>
</dbReference>
<comment type="subcellular location">
    <subcellularLocation>
        <location evidence="1">Nucleus</location>
    </subcellularLocation>
</comment>
<dbReference type="STRING" id="218851.A0A2G5CDW7"/>
<dbReference type="InterPro" id="IPR051139">
    <property type="entry name" value="Mediator_complx_sub13"/>
</dbReference>
<gene>
    <name evidence="8" type="ORF">AQUCO_06000068v1</name>
</gene>
<dbReference type="GO" id="GO:0003713">
    <property type="term" value="F:transcription coactivator activity"/>
    <property type="evidence" value="ECO:0007669"/>
    <property type="project" value="TreeGrafter"/>
</dbReference>
<evidence type="ECO:0000313" key="8">
    <source>
        <dbReference type="EMBL" id="PIA29460.1"/>
    </source>
</evidence>
<keyword evidence="5" id="KW-0805">Transcription regulation</keyword>
<dbReference type="InParanoid" id="A0A2G5CDW7"/>
<accession>A0A2G5CDW7</accession>
<dbReference type="GO" id="GO:0016592">
    <property type="term" value="C:mediator complex"/>
    <property type="evidence" value="ECO:0007669"/>
    <property type="project" value="TreeGrafter"/>
</dbReference>
<organism evidence="8 9">
    <name type="scientific">Aquilegia coerulea</name>
    <name type="common">Rocky mountain columbine</name>
    <dbReference type="NCBI Taxonomy" id="218851"/>
    <lineage>
        <taxon>Eukaryota</taxon>
        <taxon>Viridiplantae</taxon>
        <taxon>Streptophyta</taxon>
        <taxon>Embryophyta</taxon>
        <taxon>Tracheophyta</taxon>
        <taxon>Spermatophyta</taxon>
        <taxon>Magnoliopsida</taxon>
        <taxon>Ranunculales</taxon>
        <taxon>Ranunculaceae</taxon>
        <taxon>Thalictroideae</taxon>
        <taxon>Aquilegia</taxon>
    </lineage>
</organism>
<dbReference type="PANTHER" id="PTHR48249">
    <property type="entry name" value="MEDIATOR OF RNA POLYMERASE II TRANSCRIPTION SUBUNIT 13"/>
    <property type="match status" value="1"/>
</dbReference>
<dbReference type="Proteomes" id="UP000230069">
    <property type="component" value="Unassembled WGS sequence"/>
</dbReference>
<dbReference type="EMBL" id="KZ305077">
    <property type="protein sequence ID" value="PIA29460.1"/>
    <property type="molecule type" value="Genomic_DNA"/>
</dbReference>
<dbReference type="OrthoDB" id="103819at2759"/>
<reference evidence="8 9" key="1">
    <citation type="submission" date="2017-09" db="EMBL/GenBank/DDBJ databases">
        <title>WGS assembly of Aquilegia coerulea Goldsmith.</title>
        <authorList>
            <person name="Hodges S."/>
            <person name="Kramer E."/>
            <person name="Nordborg M."/>
            <person name="Tomkins J."/>
            <person name="Borevitz J."/>
            <person name="Derieg N."/>
            <person name="Yan J."/>
            <person name="Mihaltcheva S."/>
            <person name="Hayes R.D."/>
            <person name="Rokhsar D."/>
        </authorList>
    </citation>
    <scope>NUCLEOTIDE SEQUENCE [LARGE SCALE GENOMIC DNA]</scope>
    <source>
        <strain evidence="9">cv. Goldsmith</strain>
    </source>
</reference>
<name>A0A2G5CDW7_AQUCA</name>
<keyword evidence="6" id="KW-0804">Transcription</keyword>
<keyword evidence="4" id="KW-0678">Repressor</keyword>
<evidence type="ECO:0000256" key="3">
    <source>
        <dbReference type="ARBA" id="ARBA00019618"/>
    </source>
</evidence>
<evidence type="ECO:0000256" key="2">
    <source>
        <dbReference type="ARBA" id="ARBA00009354"/>
    </source>
</evidence>
<sequence>MEQGVSPMMVSNAMVDSHRPAVDDGSGGGFVQCSTSDWRWLIRVWTDSRGEFLDNQIFLFGGIGSRQDTKGLQCLFVQVLHQGCQILSCSSPDVGPIKPRDIIITRIGSFYELEKKGTQSAAATGPLGYLEGFNPVKSLGSTSTSYILIPSPSMHFLPPKPLQLPTCLTSDSPPLAHLLHSKGSTIPLSTGFVVSEAIPSTQKDTRSSMKEEWPSILSFSLVDYYGSSNIPQKIVRGSIKNVRSIISDARDHEIETHLILESVAAELHPLSWMTASPAYLERQIALPFHCDMILRLKRLIHYADKEIDLSETR</sequence>
<proteinExistence type="inferred from homology"/>
<evidence type="ECO:0000313" key="9">
    <source>
        <dbReference type="Proteomes" id="UP000230069"/>
    </source>
</evidence>
<keyword evidence="9" id="KW-1185">Reference proteome</keyword>
<keyword evidence="7" id="KW-0539">Nucleus</keyword>
<evidence type="ECO:0000256" key="4">
    <source>
        <dbReference type="ARBA" id="ARBA00022491"/>
    </source>
</evidence>
<evidence type="ECO:0000256" key="5">
    <source>
        <dbReference type="ARBA" id="ARBA00023015"/>
    </source>
</evidence>
<dbReference type="PANTHER" id="PTHR48249:SF3">
    <property type="entry name" value="MEDIATOR OF RNA POLYMERASE II TRANSCRIPTION SUBUNIT 13"/>
    <property type="match status" value="1"/>
</dbReference>